<feature type="compositionally biased region" description="Basic residues" evidence="2">
    <location>
        <begin position="416"/>
        <end position="435"/>
    </location>
</feature>
<name>A0A9P3GF49_9APHY</name>
<feature type="coiled-coil region" evidence="1">
    <location>
        <begin position="228"/>
        <end position="325"/>
    </location>
</feature>
<gene>
    <name evidence="3" type="ORF">PsYK624_099190</name>
</gene>
<feature type="compositionally biased region" description="Low complexity" evidence="2">
    <location>
        <begin position="182"/>
        <end position="198"/>
    </location>
</feature>
<dbReference type="OrthoDB" id="2596255at2759"/>
<feature type="compositionally biased region" description="Basic and acidic residues" evidence="2">
    <location>
        <begin position="364"/>
        <end position="380"/>
    </location>
</feature>
<organism evidence="3 4">
    <name type="scientific">Phanerochaete sordida</name>
    <dbReference type="NCBI Taxonomy" id="48140"/>
    <lineage>
        <taxon>Eukaryota</taxon>
        <taxon>Fungi</taxon>
        <taxon>Dikarya</taxon>
        <taxon>Basidiomycota</taxon>
        <taxon>Agaricomycotina</taxon>
        <taxon>Agaricomycetes</taxon>
        <taxon>Polyporales</taxon>
        <taxon>Phanerochaetaceae</taxon>
        <taxon>Phanerochaete</taxon>
    </lineage>
</organism>
<feature type="compositionally biased region" description="Basic and acidic residues" evidence="2">
    <location>
        <begin position="392"/>
        <end position="404"/>
    </location>
</feature>
<protein>
    <submittedName>
        <fullName evidence="3">Uncharacterized protein</fullName>
    </submittedName>
</protein>
<feature type="compositionally biased region" description="Basic and acidic residues" evidence="2">
    <location>
        <begin position="344"/>
        <end position="355"/>
    </location>
</feature>
<sequence>MNDHSPWHSIRPWRPSLSLAVREITSVSATFILSSPLGLSDAASVEQSLASLGITNDEDEDASEGSGGSRGVQIVSDVLSKGLSVKVNGTPWQRVLMKIDDEADQAVIILFGLMPGRQYDVELGIVPNENSLRSQITTDAAPRPSEADGTADSSLVSEIAEQSDQALSIATSQSDANGMTLPPHSSPSDAPTPSPSFSLEDRRMQLNHTLSLLTAEHATLTSTLKSARRDAQKADAALRAEIDALKRASERAAPAELRARQKARALQEAARQALAAAEQVQERVQELEESLPALVQRRDEVEREWERVRAEADDVRRRREEAELRERKRVEARQAELAGLAGRMERLSTRREKLEGPGGALGELEEKLRRLEEERERIESDPYGYSFEEPGEGEHDASQEDGHAPHAHAHISPGRSHSHGHTGHASHPRKRHSHPTHQQQQQQQQRGAPAPIARPEPIQRPGHGGRTNLPAGPGVIHLQGSGHAHTSSLPAVRRTPPSNAGSSTSGSSTNPSPAPPSASNLSSRAPPFEPRGIKSDLNPGSSPFEPRIGGLAIGGAQAQGQAPAHASAETLKKAPAAGNA</sequence>
<feature type="region of interest" description="Disordered" evidence="2">
    <location>
        <begin position="137"/>
        <end position="156"/>
    </location>
</feature>
<evidence type="ECO:0000256" key="1">
    <source>
        <dbReference type="SAM" id="Coils"/>
    </source>
</evidence>
<keyword evidence="1" id="KW-0175">Coiled coil</keyword>
<feature type="region of interest" description="Disordered" evidence="2">
    <location>
        <begin position="344"/>
        <end position="580"/>
    </location>
</feature>
<evidence type="ECO:0000256" key="2">
    <source>
        <dbReference type="SAM" id="MobiDB-lite"/>
    </source>
</evidence>
<reference evidence="3 4" key="1">
    <citation type="submission" date="2021-08" db="EMBL/GenBank/DDBJ databases">
        <title>Draft Genome Sequence of Phanerochaete sordida strain YK-624.</title>
        <authorList>
            <person name="Mori T."/>
            <person name="Dohra H."/>
            <person name="Suzuki T."/>
            <person name="Kawagishi H."/>
            <person name="Hirai H."/>
        </authorList>
    </citation>
    <scope>NUCLEOTIDE SEQUENCE [LARGE SCALE GENOMIC DNA]</scope>
    <source>
        <strain evidence="3 4">YK-624</strain>
    </source>
</reference>
<dbReference type="EMBL" id="BPQB01000034">
    <property type="protein sequence ID" value="GJE93758.1"/>
    <property type="molecule type" value="Genomic_DNA"/>
</dbReference>
<dbReference type="Proteomes" id="UP000703269">
    <property type="component" value="Unassembled WGS sequence"/>
</dbReference>
<accession>A0A9P3GF49</accession>
<keyword evidence="4" id="KW-1185">Reference proteome</keyword>
<feature type="compositionally biased region" description="Low complexity" evidence="2">
    <location>
        <begin position="554"/>
        <end position="568"/>
    </location>
</feature>
<dbReference type="AlphaFoldDB" id="A0A9P3GF49"/>
<evidence type="ECO:0000313" key="4">
    <source>
        <dbReference type="Proteomes" id="UP000703269"/>
    </source>
</evidence>
<comment type="caution">
    <text evidence="3">The sequence shown here is derived from an EMBL/GenBank/DDBJ whole genome shotgun (WGS) entry which is preliminary data.</text>
</comment>
<evidence type="ECO:0000313" key="3">
    <source>
        <dbReference type="EMBL" id="GJE93758.1"/>
    </source>
</evidence>
<proteinExistence type="predicted"/>
<feature type="region of interest" description="Disordered" evidence="2">
    <location>
        <begin position="174"/>
        <end position="199"/>
    </location>
</feature>
<feature type="compositionally biased region" description="Low complexity" evidence="2">
    <location>
        <begin position="495"/>
        <end position="526"/>
    </location>
</feature>